<dbReference type="RefSeq" id="WP_129070137.1">
    <property type="nucleotide sequence ID" value="NZ_RDFA01000006.1"/>
</dbReference>
<evidence type="ECO:0000256" key="1">
    <source>
        <dbReference type="SAM" id="MobiDB-lite"/>
    </source>
</evidence>
<evidence type="ECO:0000259" key="2">
    <source>
        <dbReference type="Pfam" id="PF00551"/>
    </source>
</evidence>
<name>A0A498KTQ6_9EURY</name>
<dbReference type="PANTHER" id="PTHR11138">
    <property type="entry name" value="METHIONYL-TRNA FORMYLTRANSFERASE"/>
    <property type="match status" value="1"/>
</dbReference>
<dbReference type="GO" id="GO:0004479">
    <property type="term" value="F:methionyl-tRNA formyltransferase activity"/>
    <property type="evidence" value="ECO:0007669"/>
    <property type="project" value="TreeGrafter"/>
</dbReference>
<dbReference type="Gene3D" id="3.40.50.12230">
    <property type="match status" value="1"/>
</dbReference>
<feature type="region of interest" description="Disordered" evidence="1">
    <location>
        <begin position="303"/>
        <end position="324"/>
    </location>
</feature>
<proteinExistence type="predicted"/>
<dbReference type="InterPro" id="IPR005793">
    <property type="entry name" value="Formyl_trans_C"/>
</dbReference>
<evidence type="ECO:0000313" key="4">
    <source>
        <dbReference type="EMBL" id="RXK47434.1"/>
    </source>
</evidence>
<evidence type="ECO:0000259" key="3">
    <source>
        <dbReference type="Pfam" id="PF02911"/>
    </source>
</evidence>
<dbReference type="PANTHER" id="PTHR11138:SF5">
    <property type="entry name" value="METHIONYL-TRNA FORMYLTRANSFERASE, MITOCHONDRIAL"/>
    <property type="match status" value="1"/>
</dbReference>
<feature type="compositionally biased region" description="Basic and acidic residues" evidence="1">
    <location>
        <begin position="314"/>
        <end position="324"/>
    </location>
</feature>
<dbReference type="GO" id="GO:0005829">
    <property type="term" value="C:cytosol"/>
    <property type="evidence" value="ECO:0007669"/>
    <property type="project" value="TreeGrafter"/>
</dbReference>
<dbReference type="SUPFAM" id="SSF53328">
    <property type="entry name" value="Formyltransferase"/>
    <property type="match status" value="1"/>
</dbReference>
<evidence type="ECO:0000313" key="5">
    <source>
        <dbReference type="Proteomes" id="UP000289691"/>
    </source>
</evidence>
<dbReference type="InterPro" id="IPR036477">
    <property type="entry name" value="Formyl_transf_N_sf"/>
</dbReference>
<dbReference type="CDD" id="cd08702">
    <property type="entry name" value="Arna_FMT_C"/>
    <property type="match status" value="1"/>
</dbReference>
<dbReference type="AlphaFoldDB" id="A0A498KTQ6"/>
<reference evidence="4 5" key="1">
    <citation type="submission" date="2019-01" db="EMBL/GenBank/DDBJ databases">
        <title>Halorientalis sp. F13-25 a new haloarchaeum isolated from hypersaline water.</title>
        <authorList>
            <person name="Ana D.-V."/>
            <person name="Cristina S.-P."/>
            <person name="Antonio V."/>
        </authorList>
    </citation>
    <scope>NUCLEOTIDE SEQUENCE [LARGE SCALE GENOMIC DNA]</scope>
    <source>
        <strain evidence="4 5">F13-25</strain>
    </source>
</reference>
<dbReference type="Proteomes" id="UP000289691">
    <property type="component" value="Unassembled WGS sequence"/>
</dbReference>
<sequence>MPIGSDHDIVYASCTEGGYEVVRNLVREGVEIAELVTLTEEQAATHDVAGYQSFDALADEHDVPVYHPETYSMTEADTDHFESLDADLLIVNGWQRLIPEPVLKTFTRGALGVHGSAYGLPKGRGRSPMNWSIIEDRDRFLLSVIRLDAGVDSGDIVDTVKYDITEFDTIRTLYYKLAIATSEMLVDSLEPILDGTFEYTEQEGEPTYYPKRTPEDGAINWQNGTREIYDLVRAVAAPYPGAFTEHEGVRIMIWEAIPFSDDFVFNEAPGTVVQSFVTTGDFVVKTADGTLLVTDWEAESWTPTEGDQLASLGERTRVDAPEAE</sequence>
<dbReference type="EMBL" id="RDFA01000006">
    <property type="protein sequence ID" value="RXK47434.1"/>
    <property type="molecule type" value="Genomic_DNA"/>
</dbReference>
<dbReference type="Pfam" id="PF00551">
    <property type="entry name" value="Formyl_trans_N"/>
    <property type="match status" value="1"/>
</dbReference>
<dbReference type="InterPro" id="IPR002376">
    <property type="entry name" value="Formyl_transf_N"/>
</dbReference>
<dbReference type="Pfam" id="PF02911">
    <property type="entry name" value="Formyl_trans_C"/>
    <property type="match status" value="1"/>
</dbReference>
<dbReference type="InterPro" id="IPR011034">
    <property type="entry name" value="Formyl_transferase-like_C_sf"/>
</dbReference>
<accession>A0A498KTQ6</accession>
<feature type="domain" description="Formyl transferase C-terminal" evidence="3">
    <location>
        <begin position="213"/>
        <end position="303"/>
    </location>
</feature>
<gene>
    <name evidence="4" type="ORF">EAF64_16805</name>
</gene>
<protein>
    <submittedName>
        <fullName evidence="4">Methionyl-tRNA formyltransferase</fullName>
    </submittedName>
</protein>
<dbReference type="OrthoDB" id="199806at2157"/>
<dbReference type="SUPFAM" id="SSF50486">
    <property type="entry name" value="FMT C-terminal domain-like"/>
    <property type="match status" value="1"/>
</dbReference>
<comment type="caution">
    <text evidence="4">The sequence shown here is derived from an EMBL/GenBank/DDBJ whole genome shotgun (WGS) entry which is preliminary data.</text>
</comment>
<keyword evidence="5" id="KW-1185">Reference proteome</keyword>
<feature type="domain" description="Formyl transferase N-terminal" evidence="2">
    <location>
        <begin position="66"/>
        <end position="187"/>
    </location>
</feature>
<organism evidence="4 5">
    <name type="scientific">Halorientalis pallida</name>
    <dbReference type="NCBI Taxonomy" id="2479928"/>
    <lineage>
        <taxon>Archaea</taxon>
        <taxon>Methanobacteriati</taxon>
        <taxon>Methanobacteriota</taxon>
        <taxon>Stenosarchaea group</taxon>
        <taxon>Halobacteria</taxon>
        <taxon>Halobacteriales</taxon>
        <taxon>Haloarculaceae</taxon>
        <taxon>Halorientalis</taxon>
    </lineage>
</organism>
<keyword evidence="4" id="KW-0808">Transferase</keyword>